<dbReference type="Proteomes" id="UP001589867">
    <property type="component" value="Unassembled WGS sequence"/>
</dbReference>
<sequence>MRATDLLGATVYDVEGKPVGAVRDLRFEVQPANGSGAEVRHRLTALECGPIGLAHRLGYDHGDLLAPWPLTPLLRRLTGRSLIVRWSDVTRISDARVEISRKRAELSHPPKRHR</sequence>
<comment type="caution">
    <text evidence="1">The sequence shown here is derived from an EMBL/GenBank/DDBJ whole genome shotgun (WGS) entry which is preliminary data.</text>
</comment>
<evidence type="ECO:0000313" key="1">
    <source>
        <dbReference type="EMBL" id="MFC0531956.1"/>
    </source>
</evidence>
<dbReference type="RefSeq" id="WP_377257331.1">
    <property type="nucleotide sequence ID" value="NZ_JBHLUH010000063.1"/>
</dbReference>
<dbReference type="EMBL" id="JBHLUH010000063">
    <property type="protein sequence ID" value="MFC0531956.1"/>
    <property type="molecule type" value="Genomic_DNA"/>
</dbReference>
<accession>A0ABV6MB59</accession>
<evidence type="ECO:0000313" key="2">
    <source>
        <dbReference type="Proteomes" id="UP001589867"/>
    </source>
</evidence>
<proteinExistence type="predicted"/>
<keyword evidence="2" id="KW-1185">Reference proteome</keyword>
<dbReference type="SUPFAM" id="SSF50346">
    <property type="entry name" value="PRC-barrel domain"/>
    <property type="match status" value="1"/>
</dbReference>
<protein>
    <submittedName>
        <fullName evidence="1">PRC-barrel domain-containing protein</fullName>
    </submittedName>
</protein>
<reference evidence="1 2" key="1">
    <citation type="submission" date="2024-09" db="EMBL/GenBank/DDBJ databases">
        <authorList>
            <person name="Sun Q."/>
            <person name="Mori K."/>
        </authorList>
    </citation>
    <scope>NUCLEOTIDE SEQUENCE [LARGE SCALE GENOMIC DNA]</scope>
    <source>
        <strain evidence="1 2">TBRC 3947</strain>
    </source>
</reference>
<name>A0ABV6MB59_9ACTN</name>
<gene>
    <name evidence="1" type="ORF">ACFFIA_30330</name>
</gene>
<dbReference type="InterPro" id="IPR011033">
    <property type="entry name" value="PRC_barrel-like_sf"/>
</dbReference>
<organism evidence="1 2">
    <name type="scientific">Phytohabitans kaempferiae</name>
    <dbReference type="NCBI Taxonomy" id="1620943"/>
    <lineage>
        <taxon>Bacteria</taxon>
        <taxon>Bacillati</taxon>
        <taxon>Actinomycetota</taxon>
        <taxon>Actinomycetes</taxon>
        <taxon>Micromonosporales</taxon>
        <taxon>Micromonosporaceae</taxon>
    </lineage>
</organism>